<accession>A0A0C3L0Y1</accession>
<name>A0A0C3L0Y1_9AGAM</name>
<proteinExistence type="predicted"/>
<dbReference type="AlphaFoldDB" id="A0A0C3L0Y1"/>
<protein>
    <submittedName>
        <fullName evidence="1">Uncharacterized protein</fullName>
    </submittedName>
</protein>
<dbReference type="Proteomes" id="UP000054248">
    <property type="component" value="Unassembled WGS sequence"/>
</dbReference>
<reference evidence="1 2" key="1">
    <citation type="submission" date="2014-04" db="EMBL/GenBank/DDBJ databases">
        <authorList>
            <consortium name="DOE Joint Genome Institute"/>
            <person name="Kuo A."/>
            <person name="Girlanda M."/>
            <person name="Perotto S."/>
            <person name="Kohler A."/>
            <person name="Nagy L.G."/>
            <person name="Floudas D."/>
            <person name="Copeland A."/>
            <person name="Barry K.W."/>
            <person name="Cichocki N."/>
            <person name="Veneault-Fourrey C."/>
            <person name="LaButti K."/>
            <person name="Lindquist E.A."/>
            <person name="Lipzen A."/>
            <person name="Lundell T."/>
            <person name="Morin E."/>
            <person name="Murat C."/>
            <person name="Sun H."/>
            <person name="Tunlid A."/>
            <person name="Henrissat B."/>
            <person name="Grigoriev I.V."/>
            <person name="Hibbett D.S."/>
            <person name="Martin F."/>
            <person name="Nordberg H.P."/>
            <person name="Cantor M.N."/>
            <person name="Hua S.X."/>
        </authorList>
    </citation>
    <scope>NUCLEOTIDE SEQUENCE [LARGE SCALE GENOMIC DNA]</scope>
    <source>
        <strain evidence="1 2">MUT 4182</strain>
    </source>
</reference>
<sequence length="89" mass="9645">MVQTQTSHSKPKPNPTLDREAAITQLKKPPTAPDAFLGCCQKKIFASSILPSVKASSFQNPGKKYNQPAETILHVPPSGIIPPTYILSF</sequence>
<organism evidence="1 2">
    <name type="scientific">Tulasnella calospora MUT 4182</name>
    <dbReference type="NCBI Taxonomy" id="1051891"/>
    <lineage>
        <taxon>Eukaryota</taxon>
        <taxon>Fungi</taxon>
        <taxon>Dikarya</taxon>
        <taxon>Basidiomycota</taxon>
        <taxon>Agaricomycotina</taxon>
        <taxon>Agaricomycetes</taxon>
        <taxon>Cantharellales</taxon>
        <taxon>Tulasnellaceae</taxon>
        <taxon>Tulasnella</taxon>
    </lineage>
</organism>
<reference evidence="2" key="2">
    <citation type="submission" date="2015-01" db="EMBL/GenBank/DDBJ databases">
        <title>Evolutionary Origins and Diversification of the Mycorrhizal Mutualists.</title>
        <authorList>
            <consortium name="DOE Joint Genome Institute"/>
            <consortium name="Mycorrhizal Genomics Consortium"/>
            <person name="Kohler A."/>
            <person name="Kuo A."/>
            <person name="Nagy L.G."/>
            <person name="Floudas D."/>
            <person name="Copeland A."/>
            <person name="Barry K.W."/>
            <person name="Cichocki N."/>
            <person name="Veneault-Fourrey C."/>
            <person name="LaButti K."/>
            <person name="Lindquist E.A."/>
            <person name="Lipzen A."/>
            <person name="Lundell T."/>
            <person name="Morin E."/>
            <person name="Murat C."/>
            <person name="Riley R."/>
            <person name="Ohm R."/>
            <person name="Sun H."/>
            <person name="Tunlid A."/>
            <person name="Henrissat B."/>
            <person name="Grigoriev I.V."/>
            <person name="Hibbett D.S."/>
            <person name="Martin F."/>
        </authorList>
    </citation>
    <scope>NUCLEOTIDE SEQUENCE [LARGE SCALE GENOMIC DNA]</scope>
    <source>
        <strain evidence="2">MUT 4182</strain>
    </source>
</reference>
<keyword evidence="2" id="KW-1185">Reference proteome</keyword>
<evidence type="ECO:0000313" key="1">
    <source>
        <dbReference type="EMBL" id="KIO27333.1"/>
    </source>
</evidence>
<dbReference type="EMBL" id="KN823010">
    <property type="protein sequence ID" value="KIO27333.1"/>
    <property type="molecule type" value="Genomic_DNA"/>
</dbReference>
<gene>
    <name evidence="1" type="ORF">M407DRAFT_243372</name>
</gene>
<dbReference type="HOGENOM" id="CLU_2456429_0_0_1"/>
<evidence type="ECO:0000313" key="2">
    <source>
        <dbReference type="Proteomes" id="UP000054248"/>
    </source>
</evidence>